<reference evidence="2 3" key="1">
    <citation type="submission" date="2024-01" db="EMBL/GenBank/DDBJ databases">
        <title>The genomes of 5 underutilized Papilionoideae crops provide insights into root nodulation and disease resistanc.</title>
        <authorList>
            <person name="Jiang F."/>
        </authorList>
    </citation>
    <scope>NUCLEOTIDE SEQUENCE [LARGE SCALE GENOMIC DNA]</scope>
    <source>
        <strain evidence="2">JINMINGXINNONG_FW02</strain>
        <tissue evidence="2">Leaves</tissue>
    </source>
</reference>
<name>A0AAN9LFT9_PHACN</name>
<comment type="caution">
    <text evidence="2">The sequence shown here is derived from an EMBL/GenBank/DDBJ whole genome shotgun (WGS) entry which is preliminary data.</text>
</comment>
<feature type="compositionally biased region" description="Basic and acidic residues" evidence="1">
    <location>
        <begin position="37"/>
        <end position="51"/>
    </location>
</feature>
<feature type="region of interest" description="Disordered" evidence="1">
    <location>
        <begin position="81"/>
        <end position="105"/>
    </location>
</feature>
<accession>A0AAN9LFT9</accession>
<keyword evidence="3" id="KW-1185">Reference proteome</keyword>
<evidence type="ECO:0000313" key="2">
    <source>
        <dbReference type="EMBL" id="KAK7334796.1"/>
    </source>
</evidence>
<sequence>MDRYHGVFRFGGIGMHLEIELRERLMKGADPIPVVAAREDATKGENDDQEKGSAQGEAKGGSRCVTVWWRKIQALHDAVTKGESSSELEPVGSSLVPLPKTWLLE</sequence>
<feature type="region of interest" description="Disordered" evidence="1">
    <location>
        <begin position="36"/>
        <end position="61"/>
    </location>
</feature>
<dbReference type="EMBL" id="JAYMYR010000010">
    <property type="protein sequence ID" value="KAK7334796.1"/>
    <property type="molecule type" value="Genomic_DNA"/>
</dbReference>
<protein>
    <submittedName>
        <fullName evidence="2">Uncharacterized protein</fullName>
    </submittedName>
</protein>
<proteinExistence type="predicted"/>
<dbReference type="AlphaFoldDB" id="A0AAN9LFT9"/>
<organism evidence="2 3">
    <name type="scientific">Phaseolus coccineus</name>
    <name type="common">Scarlet runner bean</name>
    <name type="synonym">Phaseolus multiflorus</name>
    <dbReference type="NCBI Taxonomy" id="3886"/>
    <lineage>
        <taxon>Eukaryota</taxon>
        <taxon>Viridiplantae</taxon>
        <taxon>Streptophyta</taxon>
        <taxon>Embryophyta</taxon>
        <taxon>Tracheophyta</taxon>
        <taxon>Spermatophyta</taxon>
        <taxon>Magnoliopsida</taxon>
        <taxon>eudicotyledons</taxon>
        <taxon>Gunneridae</taxon>
        <taxon>Pentapetalae</taxon>
        <taxon>rosids</taxon>
        <taxon>fabids</taxon>
        <taxon>Fabales</taxon>
        <taxon>Fabaceae</taxon>
        <taxon>Papilionoideae</taxon>
        <taxon>50 kb inversion clade</taxon>
        <taxon>NPAAA clade</taxon>
        <taxon>indigoferoid/millettioid clade</taxon>
        <taxon>Phaseoleae</taxon>
        <taxon>Phaseolus</taxon>
    </lineage>
</organism>
<evidence type="ECO:0000256" key="1">
    <source>
        <dbReference type="SAM" id="MobiDB-lite"/>
    </source>
</evidence>
<dbReference type="Proteomes" id="UP001374584">
    <property type="component" value="Unassembled WGS sequence"/>
</dbReference>
<evidence type="ECO:0000313" key="3">
    <source>
        <dbReference type="Proteomes" id="UP001374584"/>
    </source>
</evidence>
<gene>
    <name evidence="2" type="ORF">VNO80_26561</name>
</gene>